<evidence type="ECO:0000256" key="1">
    <source>
        <dbReference type="ARBA" id="ARBA00008642"/>
    </source>
</evidence>
<feature type="active site" evidence="9">
    <location>
        <position position="246"/>
    </location>
</feature>
<dbReference type="OrthoDB" id="9815506at2"/>
<dbReference type="HAMAP" id="MF_01815">
    <property type="entry name" value="FabH"/>
    <property type="match status" value="1"/>
</dbReference>
<evidence type="ECO:0000256" key="3">
    <source>
        <dbReference type="ARBA" id="ARBA00022679"/>
    </source>
</evidence>
<dbReference type="GO" id="GO:0004315">
    <property type="term" value="F:3-oxoacyl-[acyl-carrier-protein] synthase activity"/>
    <property type="evidence" value="ECO:0007669"/>
    <property type="project" value="InterPro"/>
</dbReference>
<keyword evidence="3 9" id="KW-0808">Transferase</keyword>
<dbReference type="Pfam" id="PF08545">
    <property type="entry name" value="ACP_syn_III"/>
    <property type="match status" value="1"/>
</dbReference>
<keyword evidence="13" id="KW-1185">Reference proteome</keyword>
<name>A0A212U2W3_9MICO</name>
<dbReference type="GO" id="GO:0033818">
    <property type="term" value="F:beta-ketoacyl-acyl-carrier-protein synthase III activity"/>
    <property type="evidence" value="ECO:0007669"/>
    <property type="project" value="UniProtKB-UniRule"/>
</dbReference>
<dbReference type="GO" id="GO:0005737">
    <property type="term" value="C:cytoplasm"/>
    <property type="evidence" value="ECO:0007669"/>
    <property type="project" value="UniProtKB-SubCell"/>
</dbReference>
<comment type="similarity">
    <text evidence="1 9">Belongs to the thiolase-like superfamily. FabH family.</text>
</comment>
<comment type="function">
    <text evidence="9">Catalyzes the condensation reaction of fatty acid synthesis by the addition to an acyl acceptor of two carbons from malonyl-ACP. Catalyzes the first condensation reaction which initiates fatty acid synthesis and may therefore play a role in governing the total rate of fatty acid production. Possesses both acetoacetyl-ACP synthase and acetyl transacylase activities. Its substrate specificity determines the biosynthesis of branched-chain and/or straight-chain of fatty acids.</text>
</comment>
<dbReference type="InterPro" id="IPR016039">
    <property type="entry name" value="Thiolase-like"/>
</dbReference>
<dbReference type="Proteomes" id="UP000198122">
    <property type="component" value="Unassembled WGS sequence"/>
</dbReference>
<dbReference type="CDD" id="cd00830">
    <property type="entry name" value="KAS_III"/>
    <property type="match status" value="1"/>
</dbReference>
<proteinExistence type="inferred from homology"/>
<dbReference type="Gene3D" id="3.40.47.10">
    <property type="match status" value="2"/>
</dbReference>
<feature type="region of interest" description="ACP-binding" evidence="9">
    <location>
        <begin position="247"/>
        <end position="251"/>
    </location>
</feature>
<feature type="active site" evidence="9">
    <location>
        <position position="122"/>
    </location>
</feature>
<keyword evidence="4 9" id="KW-0276">Fatty acid metabolism</keyword>
<reference evidence="12 13" key="1">
    <citation type="submission" date="2017-06" db="EMBL/GenBank/DDBJ databases">
        <authorList>
            <person name="Kim H.J."/>
            <person name="Triplett B.A."/>
        </authorList>
    </citation>
    <scope>NUCLEOTIDE SEQUENCE [LARGE SCALE GENOMIC DNA]</scope>
    <source>
        <strain evidence="12 13">DSM 22179</strain>
    </source>
</reference>
<dbReference type="Pfam" id="PF08541">
    <property type="entry name" value="ACP_syn_III_C"/>
    <property type="match status" value="1"/>
</dbReference>
<evidence type="ECO:0000259" key="10">
    <source>
        <dbReference type="Pfam" id="PF08541"/>
    </source>
</evidence>
<dbReference type="EMBL" id="FYEZ01000002">
    <property type="protein sequence ID" value="SNC72466.1"/>
    <property type="molecule type" value="Genomic_DNA"/>
</dbReference>
<comment type="subunit">
    <text evidence="9">Homodimer.</text>
</comment>
<keyword evidence="9" id="KW-0963">Cytoplasm</keyword>
<dbReference type="UniPathway" id="UPA00094"/>
<dbReference type="SUPFAM" id="SSF53901">
    <property type="entry name" value="Thiolase-like"/>
    <property type="match status" value="1"/>
</dbReference>
<evidence type="ECO:0000256" key="4">
    <source>
        <dbReference type="ARBA" id="ARBA00022832"/>
    </source>
</evidence>
<evidence type="ECO:0000256" key="7">
    <source>
        <dbReference type="ARBA" id="ARBA00023268"/>
    </source>
</evidence>
<dbReference type="NCBIfam" id="NF006829">
    <property type="entry name" value="PRK09352.1"/>
    <property type="match status" value="1"/>
</dbReference>
<feature type="domain" description="Beta-ketoacyl-[acyl-carrier-protein] synthase III C-terminal" evidence="10">
    <location>
        <begin position="230"/>
        <end position="319"/>
    </location>
</feature>
<comment type="domain">
    <text evidence="9">The last Arg residue of the ACP-binding site is essential for the weak association between ACP/AcpP and FabH.</text>
</comment>
<sequence>MPTDLRPASTGRAARIAGLGTHRGSRVVPNDELVAAIDSSDEWIRQRTGIEERRWVGPDETLLSMSVSAAGRAMDRAEVTADQIGAVLVATVSAPDRMPAIAPRVAEALGATCAAFDISAACAGYCYGIALANDLVTAGTADHVLVVGAEHLSQFLDPTDRGTAFIFGDGAGAAVVSLSEISGIAPVAWGSRGDKWELIRFGEDQTVAMEGRQVFRWAAWDMAPVARRALELAGITADELDAFIPHQANARITSEMVKQLGLAADLPVADDIRFSGNTSAASVPLATERMLTEGSAPSGGLALQIGFGAGLAYAAQVVRLP</sequence>
<dbReference type="InterPro" id="IPR013747">
    <property type="entry name" value="ACP_syn_III_C"/>
</dbReference>
<keyword evidence="8 9" id="KW-0012">Acyltransferase</keyword>
<dbReference type="RefSeq" id="WP_088818781.1">
    <property type="nucleotide sequence ID" value="NZ_FYEZ01000002.1"/>
</dbReference>
<dbReference type="PANTHER" id="PTHR43091">
    <property type="entry name" value="3-OXOACYL-[ACYL-CARRIER-PROTEIN] SYNTHASE"/>
    <property type="match status" value="1"/>
</dbReference>
<feature type="domain" description="Beta-ketoacyl-[acyl-carrier-protein] synthase III N-terminal" evidence="11">
    <location>
        <begin position="116"/>
        <end position="193"/>
    </location>
</feature>
<dbReference type="EC" id="2.3.1.180" evidence="9"/>
<dbReference type="InterPro" id="IPR004655">
    <property type="entry name" value="FabH"/>
</dbReference>
<evidence type="ECO:0000256" key="2">
    <source>
        <dbReference type="ARBA" id="ARBA00022516"/>
    </source>
</evidence>
<evidence type="ECO:0000256" key="6">
    <source>
        <dbReference type="ARBA" id="ARBA00023160"/>
    </source>
</evidence>
<comment type="catalytic activity">
    <reaction evidence="9">
        <text>malonyl-[ACP] + acetyl-CoA + H(+) = 3-oxobutanoyl-[ACP] + CO2 + CoA</text>
        <dbReference type="Rhea" id="RHEA:12080"/>
        <dbReference type="Rhea" id="RHEA-COMP:9623"/>
        <dbReference type="Rhea" id="RHEA-COMP:9625"/>
        <dbReference type="ChEBI" id="CHEBI:15378"/>
        <dbReference type="ChEBI" id="CHEBI:16526"/>
        <dbReference type="ChEBI" id="CHEBI:57287"/>
        <dbReference type="ChEBI" id="CHEBI:57288"/>
        <dbReference type="ChEBI" id="CHEBI:78449"/>
        <dbReference type="ChEBI" id="CHEBI:78450"/>
        <dbReference type="EC" id="2.3.1.180"/>
    </reaction>
</comment>
<dbReference type="InterPro" id="IPR013751">
    <property type="entry name" value="ACP_syn_III_N"/>
</dbReference>
<dbReference type="NCBIfam" id="TIGR00747">
    <property type="entry name" value="fabH"/>
    <property type="match status" value="1"/>
</dbReference>
<protein>
    <recommendedName>
        <fullName evidence="9">Beta-ketoacyl-[acyl-carrier-protein] synthase III</fullName>
        <shortName evidence="9">Beta-ketoacyl-ACP synthase III</shortName>
        <shortName evidence="9">KAS III</shortName>
        <ecNumber evidence="9">2.3.1.180</ecNumber>
    </recommendedName>
    <alternativeName>
        <fullName evidence="9">3-oxoacyl-[acyl-carrier-protein] synthase 3</fullName>
    </alternativeName>
    <alternativeName>
        <fullName evidence="9">3-oxoacyl-[acyl-carrier-protein] synthase III</fullName>
    </alternativeName>
</protein>
<evidence type="ECO:0000256" key="9">
    <source>
        <dbReference type="HAMAP-Rule" id="MF_01815"/>
    </source>
</evidence>
<keyword evidence="2 9" id="KW-0444">Lipid biosynthesis</keyword>
<organism evidence="12 13">
    <name type="scientific">Kytococcus aerolatus</name>
    <dbReference type="NCBI Taxonomy" id="592308"/>
    <lineage>
        <taxon>Bacteria</taxon>
        <taxon>Bacillati</taxon>
        <taxon>Actinomycetota</taxon>
        <taxon>Actinomycetes</taxon>
        <taxon>Micrococcales</taxon>
        <taxon>Kytococcaceae</taxon>
        <taxon>Kytococcus</taxon>
    </lineage>
</organism>
<evidence type="ECO:0000313" key="12">
    <source>
        <dbReference type="EMBL" id="SNC72466.1"/>
    </source>
</evidence>
<comment type="subcellular location">
    <subcellularLocation>
        <location evidence="9">Cytoplasm</location>
    </subcellularLocation>
</comment>
<feature type="active site" evidence="9">
    <location>
        <position position="277"/>
    </location>
</feature>
<dbReference type="PANTHER" id="PTHR43091:SF1">
    <property type="entry name" value="BETA-KETOACYL-[ACYL-CARRIER-PROTEIN] SYNTHASE III, CHLOROPLASTIC"/>
    <property type="match status" value="1"/>
</dbReference>
<accession>A0A212U2W3</accession>
<dbReference type="GO" id="GO:0006633">
    <property type="term" value="P:fatty acid biosynthetic process"/>
    <property type="evidence" value="ECO:0007669"/>
    <property type="project" value="UniProtKB-UniRule"/>
</dbReference>
<evidence type="ECO:0000256" key="8">
    <source>
        <dbReference type="ARBA" id="ARBA00023315"/>
    </source>
</evidence>
<dbReference type="AlphaFoldDB" id="A0A212U2W3"/>
<evidence type="ECO:0000259" key="11">
    <source>
        <dbReference type="Pfam" id="PF08545"/>
    </source>
</evidence>
<comment type="pathway">
    <text evidence="9">Lipid metabolism; fatty acid biosynthesis.</text>
</comment>
<keyword evidence="7 9" id="KW-0511">Multifunctional enzyme</keyword>
<gene>
    <name evidence="9" type="primary">fabH</name>
    <name evidence="12" type="ORF">SAMN05445756_1855</name>
</gene>
<keyword evidence="6 9" id="KW-0275">Fatty acid biosynthesis</keyword>
<evidence type="ECO:0000313" key="13">
    <source>
        <dbReference type="Proteomes" id="UP000198122"/>
    </source>
</evidence>
<evidence type="ECO:0000256" key="5">
    <source>
        <dbReference type="ARBA" id="ARBA00023098"/>
    </source>
</evidence>
<keyword evidence="5 9" id="KW-0443">Lipid metabolism</keyword>